<protein>
    <submittedName>
        <fullName evidence="1">Uncharacterized protein</fullName>
    </submittedName>
</protein>
<keyword evidence="2" id="KW-1185">Reference proteome</keyword>
<evidence type="ECO:0000313" key="2">
    <source>
        <dbReference type="Proteomes" id="UP000620559"/>
    </source>
</evidence>
<evidence type="ECO:0000313" key="1">
    <source>
        <dbReference type="EMBL" id="MBE9213641.1"/>
    </source>
</evidence>
<dbReference type="AlphaFoldDB" id="A0A8J7FH18"/>
<proteinExistence type="predicted"/>
<dbReference type="RefSeq" id="WP_193920740.1">
    <property type="nucleotide sequence ID" value="NZ_JADEWL010000038.1"/>
</dbReference>
<comment type="caution">
    <text evidence="1">The sequence shown here is derived from an EMBL/GenBank/DDBJ whole genome shotgun (WGS) entry which is preliminary data.</text>
</comment>
<dbReference type="Proteomes" id="UP000620559">
    <property type="component" value="Unassembled WGS sequence"/>
</dbReference>
<sequence>MAKTSILNSFIQHLESLSLRELLLVKQKVDELIQKKTFSPYRTTINSQQYPSNLQGQFTETYYINTYIGLESEFTSVQPVTSLSTTLTKIKKHQEYDEVKNESEVKDNSLENAINLVDEWMTDESGYDEEVYPEIENALKKNRASF</sequence>
<name>A0A8J7FH18_9CYAN</name>
<reference evidence="1" key="1">
    <citation type="submission" date="2020-10" db="EMBL/GenBank/DDBJ databases">
        <authorList>
            <person name="Castelo-Branco R."/>
            <person name="Eusebio N."/>
            <person name="Adriana R."/>
            <person name="Vieira A."/>
            <person name="Brugerolle De Fraissinette N."/>
            <person name="Rezende De Castro R."/>
            <person name="Schneider M.P."/>
            <person name="Vasconcelos V."/>
            <person name="Leao P.N."/>
        </authorList>
    </citation>
    <scope>NUCLEOTIDE SEQUENCE</scope>
    <source>
        <strain evidence="1">LEGE 06105</strain>
    </source>
</reference>
<accession>A0A8J7FH18</accession>
<gene>
    <name evidence="1" type="ORF">IQ247_13355</name>
</gene>
<organism evidence="1 2">
    <name type="scientific">Plectonema cf. radiosum LEGE 06105</name>
    <dbReference type="NCBI Taxonomy" id="945769"/>
    <lineage>
        <taxon>Bacteria</taxon>
        <taxon>Bacillati</taxon>
        <taxon>Cyanobacteriota</taxon>
        <taxon>Cyanophyceae</taxon>
        <taxon>Oscillatoriophycideae</taxon>
        <taxon>Oscillatoriales</taxon>
        <taxon>Microcoleaceae</taxon>
        <taxon>Plectonema</taxon>
    </lineage>
</organism>
<dbReference type="EMBL" id="JADEWL010000038">
    <property type="protein sequence ID" value="MBE9213641.1"/>
    <property type="molecule type" value="Genomic_DNA"/>
</dbReference>